<keyword evidence="2" id="KW-1185">Reference proteome</keyword>
<organism evidence="1 2">
    <name type="scientific">Streptomyces citrinus</name>
    <dbReference type="NCBI Taxonomy" id="3118173"/>
    <lineage>
        <taxon>Bacteria</taxon>
        <taxon>Bacillati</taxon>
        <taxon>Actinomycetota</taxon>
        <taxon>Actinomycetes</taxon>
        <taxon>Kitasatosporales</taxon>
        <taxon>Streptomycetaceae</taxon>
        <taxon>Streptomyces</taxon>
    </lineage>
</organism>
<proteinExistence type="predicted"/>
<accession>A0ACD5AP79</accession>
<dbReference type="EC" id="1.-.-.-" evidence="1"/>
<reference evidence="1" key="1">
    <citation type="journal article" date="2025" name="Int. J. Syst. Evol. Microbiol.">
        <title>Streptomyces citrinus sp. nov., with yellow diffusible pigment.</title>
        <authorList>
            <person name="He Y."/>
            <person name="Yang E."/>
            <person name="Xu J."/>
            <person name="Sun Y."/>
            <person name="Sun L."/>
        </authorList>
    </citation>
    <scope>NUCLEOTIDE SEQUENCE</scope>
    <source>
        <strain evidence="1">Q6</strain>
    </source>
</reference>
<sequence>MARFPAGVVVVTTRGARGEPRGFTASSFCSVSLDPPLVLVCLANTADSYAAFADCGHFAVSMLGPEHRPLAQRFATKGADKFAPDGLARTPAGLPVVAGALAELDCAVDARHPAGDHTILVGRVSGLRLGDGPPLVYYERGFRSLA</sequence>
<evidence type="ECO:0000313" key="2">
    <source>
        <dbReference type="Proteomes" id="UP001432251"/>
    </source>
</evidence>
<gene>
    <name evidence="1" type="ORF">V2W30_03250</name>
</gene>
<dbReference type="EMBL" id="CP146022">
    <property type="protein sequence ID" value="WWQ68850.1"/>
    <property type="molecule type" value="Genomic_DNA"/>
</dbReference>
<keyword evidence="1" id="KW-0560">Oxidoreductase</keyword>
<protein>
    <submittedName>
        <fullName evidence="1">Flavin reductase family protein</fullName>
        <ecNumber evidence="1">1.-.-.-</ecNumber>
    </submittedName>
</protein>
<dbReference type="Proteomes" id="UP001432251">
    <property type="component" value="Chromosome"/>
</dbReference>
<evidence type="ECO:0000313" key="1">
    <source>
        <dbReference type="EMBL" id="WWQ68850.1"/>
    </source>
</evidence>
<name>A0ACD5AP79_9ACTN</name>